<protein>
    <submittedName>
        <fullName evidence="10">Response regulator</fullName>
    </submittedName>
</protein>
<name>A0ABP7WTW3_9GAMM</name>
<evidence type="ECO:0000256" key="6">
    <source>
        <dbReference type="PROSITE-ProRule" id="PRU00169"/>
    </source>
</evidence>
<keyword evidence="1 6" id="KW-0597">Phosphoprotein</keyword>
<dbReference type="Pfam" id="PF00072">
    <property type="entry name" value="Response_reg"/>
    <property type="match status" value="1"/>
</dbReference>
<evidence type="ECO:0000256" key="5">
    <source>
        <dbReference type="ARBA" id="ARBA00023163"/>
    </source>
</evidence>
<dbReference type="InterPro" id="IPR001867">
    <property type="entry name" value="OmpR/PhoB-type_DNA-bd"/>
</dbReference>
<organism evidence="10 11">
    <name type="scientific">Zhongshania borealis</name>
    <dbReference type="NCBI Taxonomy" id="889488"/>
    <lineage>
        <taxon>Bacteria</taxon>
        <taxon>Pseudomonadati</taxon>
        <taxon>Pseudomonadota</taxon>
        <taxon>Gammaproteobacteria</taxon>
        <taxon>Cellvibrionales</taxon>
        <taxon>Spongiibacteraceae</taxon>
        <taxon>Zhongshania</taxon>
    </lineage>
</organism>
<evidence type="ECO:0000256" key="3">
    <source>
        <dbReference type="ARBA" id="ARBA00023015"/>
    </source>
</evidence>
<evidence type="ECO:0000313" key="11">
    <source>
        <dbReference type="Proteomes" id="UP001500392"/>
    </source>
</evidence>
<dbReference type="EMBL" id="BAABDM010000003">
    <property type="protein sequence ID" value="GAA4096711.1"/>
    <property type="molecule type" value="Genomic_DNA"/>
</dbReference>
<dbReference type="SMART" id="SM00862">
    <property type="entry name" value="Trans_reg_C"/>
    <property type="match status" value="1"/>
</dbReference>
<dbReference type="Proteomes" id="UP001500392">
    <property type="component" value="Unassembled WGS sequence"/>
</dbReference>
<evidence type="ECO:0000256" key="7">
    <source>
        <dbReference type="PROSITE-ProRule" id="PRU01091"/>
    </source>
</evidence>
<dbReference type="Gene3D" id="6.10.250.690">
    <property type="match status" value="1"/>
</dbReference>
<reference evidence="11" key="1">
    <citation type="journal article" date="2019" name="Int. J. Syst. Evol. Microbiol.">
        <title>The Global Catalogue of Microorganisms (GCM) 10K type strain sequencing project: providing services to taxonomists for standard genome sequencing and annotation.</title>
        <authorList>
            <consortium name="The Broad Institute Genomics Platform"/>
            <consortium name="The Broad Institute Genome Sequencing Center for Infectious Disease"/>
            <person name="Wu L."/>
            <person name="Ma J."/>
        </authorList>
    </citation>
    <scope>NUCLEOTIDE SEQUENCE [LARGE SCALE GENOMIC DNA]</scope>
    <source>
        <strain evidence="11">JCM 17304</strain>
    </source>
</reference>
<keyword evidence="4 7" id="KW-0238">DNA-binding</keyword>
<keyword evidence="3" id="KW-0805">Transcription regulation</keyword>
<dbReference type="PANTHER" id="PTHR48111:SF4">
    <property type="entry name" value="DNA-BINDING DUAL TRANSCRIPTIONAL REGULATOR OMPR"/>
    <property type="match status" value="1"/>
</dbReference>
<evidence type="ECO:0000256" key="2">
    <source>
        <dbReference type="ARBA" id="ARBA00023012"/>
    </source>
</evidence>
<evidence type="ECO:0000259" key="8">
    <source>
        <dbReference type="PROSITE" id="PS50110"/>
    </source>
</evidence>
<dbReference type="PROSITE" id="PS50110">
    <property type="entry name" value="RESPONSE_REGULATORY"/>
    <property type="match status" value="1"/>
</dbReference>
<dbReference type="PROSITE" id="PS51755">
    <property type="entry name" value="OMPR_PHOB"/>
    <property type="match status" value="1"/>
</dbReference>
<dbReference type="PANTHER" id="PTHR48111">
    <property type="entry name" value="REGULATOR OF RPOS"/>
    <property type="match status" value="1"/>
</dbReference>
<dbReference type="Pfam" id="PF00486">
    <property type="entry name" value="Trans_reg_C"/>
    <property type="match status" value="1"/>
</dbReference>
<evidence type="ECO:0000259" key="9">
    <source>
        <dbReference type="PROSITE" id="PS51755"/>
    </source>
</evidence>
<dbReference type="SUPFAM" id="SSF52172">
    <property type="entry name" value="CheY-like"/>
    <property type="match status" value="1"/>
</dbReference>
<evidence type="ECO:0000313" key="10">
    <source>
        <dbReference type="EMBL" id="GAA4096711.1"/>
    </source>
</evidence>
<dbReference type="Gene3D" id="1.10.10.10">
    <property type="entry name" value="Winged helix-like DNA-binding domain superfamily/Winged helix DNA-binding domain"/>
    <property type="match status" value="1"/>
</dbReference>
<keyword evidence="2" id="KW-0902">Two-component regulatory system</keyword>
<evidence type="ECO:0000256" key="1">
    <source>
        <dbReference type="ARBA" id="ARBA00022553"/>
    </source>
</evidence>
<feature type="domain" description="Response regulatory" evidence="8">
    <location>
        <begin position="5"/>
        <end position="118"/>
    </location>
</feature>
<comment type="caution">
    <text evidence="10">The sequence shown here is derived from an EMBL/GenBank/DDBJ whole genome shotgun (WGS) entry which is preliminary data.</text>
</comment>
<dbReference type="InterPro" id="IPR016032">
    <property type="entry name" value="Sig_transdc_resp-reg_C-effctor"/>
</dbReference>
<evidence type="ECO:0000256" key="4">
    <source>
        <dbReference type="ARBA" id="ARBA00023125"/>
    </source>
</evidence>
<dbReference type="Gene3D" id="3.40.50.2300">
    <property type="match status" value="1"/>
</dbReference>
<dbReference type="SUPFAM" id="SSF46894">
    <property type="entry name" value="C-terminal effector domain of the bipartite response regulators"/>
    <property type="match status" value="1"/>
</dbReference>
<dbReference type="InterPro" id="IPR001789">
    <property type="entry name" value="Sig_transdc_resp-reg_receiver"/>
</dbReference>
<feature type="domain" description="OmpR/PhoB-type" evidence="9">
    <location>
        <begin position="133"/>
        <end position="235"/>
    </location>
</feature>
<keyword evidence="11" id="KW-1185">Reference proteome</keyword>
<feature type="DNA-binding region" description="OmpR/PhoB-type" evidence="7">
    <location>
        <begin position="133"/>
        <end position="235"/>
    </location>
</feature>
<accession>A0ABP7WTW3</accession>
<dbReference type="SMART" id="SM00448">
    <property type="entry name" value="REC"/>
    <property type="match status" value="1"/>
</dbReference>
<gene>
    <name evidence="10" type="ORF">GCM10022414_21480</name>
</gene>
<sequence length="235" mass="26158">MPEKHIFIVEDEAKIAELLADYFRQEGFAVSIHHDGNQAVEFIRTNTLSGVILDRMLPGVDGLSICQAVRQFSTVPIIMATARIDEIDRLIGLECGADDYVCKPFSPREIVARMKGILRRVDAIEAQAVSPSANKLVYRNISLDKTRFECMVDQQAIPLTAVEFRLLECLIGQAGRVFSRDELMSASYLDQRIVSDRTVDSHVKKLRKKLQNVASKPGASGAEVVSLYGVGYKIE</sequence>
<proteinExistence type="predicted"/>
<dbReference type="InterPro" id="IPR036388">
    <property type="entry name" value="WH-like_DNA-bd_sf"/>
</dbReference>
<dbReference type="InterPro" id="IPR039420">
    <property type="entry name" value="WalR-like"/>
</dbReference>
<dbReference type="RefSeq" id="WP_344935676.1">
    <property type="nucleotide sequence ID" value="NZ_BAABDM010000003.1"/>
</dbReference>
<dbReference type="InterPro" id="IPR011006">
    <property type="entry name" value="CheY-like_superfamily"/>
</dbReference>
<keyword evidence="5" id="KW-0804">Transcription</keyword>
<dbReference type="CDD" id="cd00383">
    <property type="entry name" value="trans_reg_C"/>
    <property type="match status" value="1"/>
</dbReference>
<feature type="modified residue" description="4-aspartylphosphate" evidence="6">
    <location>
        <position position="54"/>
    </location>
</feature>